<evidence type="ECO:0000313" key="1">
    <source>
        <dbReference type="EMBL" id="KAI4345385.1"/>
    </source>
</evidence>
<reference evidence="1 2" key="1">
    <citation type="journal article" date="2022" name="DNA Res.">
        <title>Chromosomal-level genome assembly of the orchid tree Bauhinia variegata (Leguminosae; Cercidoideae) supports the allotetraploid origin hypothesis of Bauhinia.</title>
        <authorList>
            <person name="Zhong Y."/>
            <person name="Chen Y."/>
            <person name="Zheng D."/>
            <person name="Pang J."/>
            <person name="Liu Y."/>
            <person name="Luo S."/>
            <person name="Meng S."/>
            <person name="Qian L."/>
            <person name="Wei D."/>
            <person name="Dai S."/>
            <person name="Zhou R."/>
        </authorList>
    </citation>
    <scope>NUCLEOTIDE SEQUENCE [LARGE SCALE GENOMIC DNA]</scope>
    <source>
        <strain evidence="1">BV-YZ2020</strain>
    </source>
</reference>
<keyword evidence="2" id="KW-1185">Reference proteome</keyword>
<evidence type="ECO:0000313" key="2">
    <source>
        <dbReference type="Proteomes" id="UP000828941"/>
    </source>
</evidence>
<dbReference type="EMBL" id="CM039430">
    <property type="protein sequence ID" value="KAI4345385.1"/>
    <property type="molecule type" value="Genomic_DNA"/>
</dbReference>
<gene>
    <name evidence="1" type="ORF">L6164_012513</name>
</gene>
<dbReference type="Proteomes" id="UP000828941">
    <property type="component" value="Chromosome 5"/>
</dbReference>
<organism evidence="1 2">
    <name type="scientific">Bauhinia variegata</name>
    <name type="common">Purple orchid tree</name>
    <name type="synonym">Phanera variegata</name>
    <dbReference type="NCBI Taxonomy" id="167791"/>
    <lineage>
        <taxon>Eukaryota</taxon>
        <taxon>Viridiplantae</taxon>
        <taxon>Streptophyta</taxon>
        <taxon>Embryophyta</taxon>
        <taxon>Tracheophyta</taxon>
        <taxon>Spermatophyta</taxon>
        <taxon>Magnoliopsida</taxon>
        <taxon>eudicotyledons</taxon>
        <taxon>Gunneridae</taxon>
        <taxon>Pentapetalae</taxon>
        <taxon>rosids</taxon>
        <taxon>fabids</taxon>
        <taxon>Fabales</taxon>
        <taxon>Fabaceae</taxon>
        <taxon>Cercidoideae</taxon>
        <taxon>Cercideae</taxon>
        <taxon>Bauhiniinae</taxon>
        <taxon>Bauhinia</taxon>
    </lineage>
</organism>
<protein>
    <submittedName>
        <fullName evidence="1">Uncharacterized protein</fullName>
    </submittedName>
</protein>
<name>A0ACB9P9G4_BAUVA</name>
<sequence length="79" mass="8501">MAKCRIELEKTRLLVLEAADELNRLGNKAVRGIIAMAKVATPNMALQVLDKVMQVHGALGLSSDTVLAHLCGPLQGHQE</sequence>
<accession>A0ACB9P9G4</accession>
<proteinExistence type="predicted"/>
<comment type="caution">
    <text evidence="1">The sequence shown here is derived from an EMBL/GenBank/DDBJ whole genome shotgun (WGS) entry which is preliminary data.</text>
</comment>